<dbReference type="SUPFAM" id="SSF55729">
    <property type="entry name" value="Acyl-CoA N-acyltransferases (Nat)"/>
    <property type="match status" value="1"/>
</dbReference>
<sequence>MQAYVELTWGCWDDNHQRALIYDSIDPSTHQIIQLDGQDIGCLAIERHPTHLQLTKLYLLPQFQRQGIGTFLVQQLIAEAKQRQLPLRLRVLAVNPAYQFYRRQGFVVHEQTTERFLMEYGGNTNA</sequence>
<protein>
    <submittedName>
        <fullName evidence="4">GNAT family N-acetyltransferase</fullName>
    </submittedName>
</protein>
<dbReference type="CDD" id="cd04301">
    <property type="entry name" value="NAT_SF"/>
    <property type="match status" value="1"/>
</dbReference>
<evidence type="ECO:0000256" key="2">
    <source>
        <dbReference type="ARBA" id="ARBA00023315"/>
    </source>
</evidence>
<name>A0AA96WXU8_9CYAN</name>
<dbReference type="EMBL" id="CP053586">
    <property type="protein sequence ID" value="WNZ26562.1"/>
    <property type="molecule type" value="Genomic_DNA"/>
</dbReference>
<dbReference type="PANTHER" id="PTHR43877">
    <property type="entry name" value="AMINOALKYLPHOSPHONATE N-ACETYLTRANSFERASE-RELATED-RELATED"/>
    <property type="match status" value="1"/>
</dbReference>
<dbReference type="InterPro" id="IPR000182">
    <property type="entry name" value="GNAT_dom"/>
</dbReference>
<dbReference type="PANTHER" id="PTHR43877:SF2">
    <property type="entry name" value="AMINOALKYLPHOSPHONATE N-ACETYLTRANSFERASE-RELATED"/>
    <property type="match status" value="1"/>
</dbReference>
<feature type="domain" description="N-acetyltransferase" evidence="3">
    <location>
        <begin position="1"/>
        <end position="126"/>
    </location>
</feature>
<reference evidence="4" key="1">
    <citation type="submission" date="2020-05" db="EMBL/GenBank/DDBJ databases">
        <authorList>
            <person name="Zhu T."/>
            <person name="Keshari N."/>
            <person name="Lu X."/>
        </authorList>
    </citation>
    <scope>NUCLEOTIDE SEQUENCE</scope>
    <source>
        <strain evidence="4">NK1-12</strain>
    </source>
</reference>
<organism evidence="4">
    <name type="scientific">Leptolyngbya sp. NK1-12</name>
    <dbReference type="NCBI Taxonomy" id="2547451"/>
    <lineage>
        <taxon>Bacteria</taxon>
        <taxon>Bacillati</taxon>
        <taxon>Cyanobacteriota</taxon>
        <taxon>Cyanophyceae</taxon>
        <taxon>Leptolyngbyales</taxon>
        <taxon>Leptolyngbyaceae</taxon>
        <taxon>Leptolyngbya group</taxon>
        <taxon>Leptolyngbya</taxon>
    </lineage>
</organism>
<dbReference type="PROSITE" id="PS51186">
    <property type="entry name" value="GNAT"/>
    <property type="match status" value="1"/>
</dbReference>
<keyword evidence="1" id="KW-0808">Transferase</keyword>
<keyword evidence="2" id="KW-0012">Acyltransferase</keyword>
<evidence type="ECO:0000256" key="1">
    <source>
        <dbReference type="ARBA" id="ARBA00022679"/>
    </source>
</evidence>
<dbReference type="InterPro" id="IPR016181">
    <property type="entry name" value="Acyl_CoA_acyltransferase"/>
</dbReference>
<dbReference type="AlphaFoldDB" id="A0AA96WXU8"/>
<accession>A0AA96WXU8</accession>
<dbReference type="Pfam" id="PF13508">
    <property type="entry name" value="Acetyltransf_7"/>
    <property type="match status" value="1"/>
</dbReference>
<dbReference type="InterPro" id="IPR050832">
    <property type="entry name" value="Bact_Acetyltransf"/>
</dbReference>
<proteinExistence type="predicted"/>
<dbReference type="GO" id="GO:0016747">
    <property type="term" value="F:acyltransferase activity, transferring groups other than amino-acyl groups"/>
    <property type="evidence" value="ECO:0007669"/>
    <property type="project" value="InterPro"/>
</dbReference>
<evidence type="ECO:0000259" key="3">
    <source>
        <dbReference type="PROSITE" id="PS51186"/>
    </source>
</evidence>
<evidence type="ECO:0000313" key="4">
    <source>
        <dbReference type="EMBL" id="WNZ26562.1"/>
    </source>
</evidence>
<dbReference type="Gene3D" id="3.40.630.30">
    <property type="match status" value="1"/>
</dbReference>
<gene>
    <name evidence="4" type="ORF">HJG54_11845</name>
</gene>